<dbReference type="Proteomes" id="UP001227230">
    <property type="component" value="Chromosome 13"/>
</dbReference>
<dbReference type="InterPro" id="IPR007750">
    <property type="entry name" value="DUF674"/>
</dbReference>
<organism evidence="1 2">
    <name type="scientific">Vitis vinifera</name>
    <name type="common">Grape</name>
    <dbReference type="NCBI Taxonomy" id="29760"/>
    <lineage>
        <taxon>Eukaryota</taxon>
        <taxon>Viridiplantae</taxon>
        <taxon>Streptophyta</taxon>
        <taxon>Embryophyta</taxon>
        <taxon>Tracheophyta</taxon>
        <taxon>Spermatophyta</taxon>
        <taxon>Magnoliopsida</taxon>
        <taxon>eudicotyledons</taxon>
        <taxon>Gunneridae</taxon>
        <taxon>Pentapetalae</taxon>
        <taxon>rosids</taxon>
        <taxon>Vitales</taxon>
        <taxon>Vitaceae</taxon>
        <taxon>Viteae</taxon>
        <taxon>Vitis</taxon>
    </lineage>
</organism>
<keyword evidence="2" id="KW-1185">Reference proteome</keyword>
<dbReference type="EMBL" id="CP126660">
    <property type="protein sequence ID" value="WKA00851.1"/>
    <property type="molecule type" value="Genomic_DNA"/>
</dbReference>
<dbReference type="PANTHER" id="PTHR33103">
    <property type="entry name" value="OS01G0153900 PROTEIN"/>
    <property type="match status" value="1"/>
</dbReference>
<reference evidence="1 2" key="1">
    <citation type="journal article" date="2023" name="Hortic Res">
        <title>The complete reference genome for grapevine (Vitis vinifera L.) genetics and breeding.</title>
        <authorList>
            <person name="Shi X."/>
            <person name="Cao S."/>
            <person name="Wang X."/>
            <person name="Huang S."/>
            <person name="Wang Y."/>
            <person name="Liu Z."/>
            <person name="Liu W."/>
            <person name="Leng X."/>
            <person name="Peng Y."/>
            <person name="Wang N."/>
            <person name="Wang Y."/>
            <person name="Ma Z."/>
            <person name="Xu X."/>
            <person name="Zhang F."/>
            <person name="Xue H."/>
            <person name="Zhong H."/>
            <person name="Wang Y."/>
            <person name="Zhang K."/>
            <person name="Velt A."/>
            <person name="Avia K."/>
            <person name="Holtgrawe D."/>
            <person name="Grimplet J."/>
            <person name="Matus J.T."/>
            <person name="Ware D."/>
            <person name="Wu X."/>
            <person name="Wang H."/>
            <person name="Liu C."/>
            <person name="Fang Y."/>
            <person name="Rustenholz C."/>
            <person name="Cheng Z."/>
            <person name="Xiao H."/>
            <person name="Zhou Y."/>
        </authorList>
    </citation>
    <scope>NUCLEOTIDE SEQUENCE [LARGE SCALE GENOMIC DNA]</scope>
    <source>
        <strain evidence="2">cv. Pinot noir / PN40024</strain>
        <tissue evidence="1">Leaf</tissue>
    </source>
</reference>
<accession>A0ABY9D2R7</accession>
<evidence type="ECO:0000313" key="2">
    <source>
        <dbReference type="Proteomes" id="UP001227230"/>
    </source>
</evidence>
<protein>
    <recommendedName>
        <fullName evidence="3">DUF674 domain-containing protein</fullName>
    </recommendedName>
</protein>
<sequence length="349" mass="37897">MADDNSATCLSCRRCTSTEVNYIAPPAANQSSSNEGGFVRGVVTYMVMDDLVVKPMSTISSITLLNKFNVKEVGALEKVVDFTMAEKLSFRYLKVSGLLFLVEMAFNSSTPEMNLKLLINTQDNKVVFAEAEKDFIDFLFNLLTLPIGTIVGFLPKEICLGGLHKSVKKLEGAYLQPNQSSDSPLKLNTPTYAILPFFNPSSSRSNDPFFHCSSSRSYGHVQGLVTYMVTDDLSITPMSLTATMALFKKCNIEEVNVLEEKVVKIGFDEALQLLKCSLQSNAALTEVFLEKEETQQSKAAPAVAEVAAGTKVAEYAGVCSDACLAPTAATIRSRSSAPPAVTIKSRSSR</sequence>
<name>A0ABY9D2R7_VITVI</name>
<evidence type="ECO:0000313" key="1">
    <source>
        <dbReference type="EMBL" id="WKA00851.1"/>
    </source>
</evidence>
<dbReference type="PANTHER" id="PTHR33103:SF19">
    <property type="entry name" value="OS09G0544700 PROTEIN"/>
    <property type="match status" value="1"/>
</dbReference>
<gene>
    <name evidence="1" type="ORF">VitviT2T_019170</name>
</gene>
<evidence type="ECO:0008006" key="3">
    <source>
        <dbReference type="Google" id="ProtNLM"/>
    </source>
</evidence>
<proteinExistence type="predicted"/>
<dbReference type="Pfam" id="PF05056">
    <property type="entry name" value="DUF674"/>
    <property type="match status" value="3"/>
</dbReference>